<dbReference type="STRING" id="1656094.BFC18_09540"/>
<keyword evidence="2" id="KW-1185">Reference proteome</keyword>
<organism evidence="1 2">
    <name type="scientific">Alteromonas confluentis</name>
    <dbReference type="NCBI Taxonomy" id="1656094"/>
    <lineage>
        <taxon>Bacteria</taxon>
        <taxon>Pseudomonadati</taxon>
        <taxon>Pseudomonadota</taxon>
        <taxon>Gammaproteobacteria</taxon>
        <taxon>Alteromonadales</taxon>
        <taxon>Alteromonadaceae</taxon>
        <taxon>Alteromonas/Salinimonas group</taxon>
        <taxon>Alteromonas</taxon>
    </lineage>
</organism>
<dbReference type="EMBL" id="MDHN01000015">
    <property type="protein sequence ID" value="OFC71380.1"/>
    <property type="molecule type" value="Genomic_DNA"/>
</dbReference>
<dbReference type="AlphaFoldDB" id="A0A1E7ZD11"/>
<gene>
    <name evidence="1" type="ORF">BFC18_09540</name>
</gene>
<name>A0A1E7ZD11_9ALTE</name>
<sequence>MDERNKKYYRALDNVELLRDEKSSKSLPLKRRDAFVTELLFTETVLDQLKQSGKFSTGWCRVKLKKRREFEKNQMLWVKFLHSAASQHEKDTDTLFKKIICKDSHTAGFIMIGWDEKLKQFTICSNGVRNDSSSSYELNELPHLFIDLNKMTQNLRILLGSNQQESADFFCEKYLQQFDIKQIMELLAHRLLLNNGFFSIERVDNKPVDVDAIEIVNNERIRVHEFKRKDVIHKPSFKRVLKNSAQEPDEHQLQLLVYQSFFCESEIDSDIKKYIDKFEVGDFIESQSAKQFLDRLIISKKRSQSDISKIRSKIRDRFIDTGFVESTDDCGSFGLDKSHFYMVEMCSKNSSLEYQYTIADSSELLVNSKEKNSDDGYRLILDDIVQPTQNGYIFNPEISIITKMITPKDFCSFTFTIAGESGSYESSFRLQHVISRKDFDVV</sequence>
<dbReference type="RefSeq" id="WP_070125075.1">
    <property type="nucleotide sequence ID" value="NZ_MDHN01000015.1"/>
</dbReference>
<evidence type="ECO:0000313" key="1">
    <source>
        <dbReference type="EMBL" id="OFC71380.1"/>
    </source>
</evidence>
<dbReference type="Proteomes" id="UP000175691">
    <property type="component" value="Unassembled WGS sequence"/>
</dbReference>
<comment type="caution">
    <text evidence="1">The sequence shown here is derived from an EMBL/GenBank/DDBJ whole genome shotgun (WGS) entry which is preliminary data.</text>
</comment>
<proteinExistence type="predicted"/>
<reference evidence="1 2" key="1">
    <citation type="submission" date="2016-08" db="EMBL/GenBank/DDBJ databases">
        <authorList>
            <person name="Seilhamer J.J."/>
        </authorList>
    </citation>
    <scope>NUCLEOTIDE SEQUENCE [LARGE SCALE GENOMIC DNA]</scope>
    <source>
        <strain evidence="1 2">KCTC 42603</strain>
    </source>
</reference>
<protein>
    <submittedName>
        <fullName evidence="1">Uncharacterized protein</fullName>
    </submittedName>
</protein>
<evidence type="ECO:0000313" key="2">
    <source>
        <dbReference type="Proteomes" id="UP000175691"/>
    </source>
</evidence>
<accession>A0A1E7ZD11</accession>